<comment type="caution">
    <text evidence="3">The sequence shown here is derived from an EMBL/GenBank/DDBJ whole genome shotgun (WGS) entry which is preliminary data.</text>
</comment>
<feature type="region of interest" description="Disordered" evidence="1">
    <location>
        <begin position="1"/>
        <end position="84"/>
    </location>
</feature>
<evidence type="ECO:0000256" key="1">
    <source>
        <dbReference type="SAM" id="MobiDB-lite"/>
    </source>
</evidence>
<reference evidence="3 4" key="1">
    <citation type="submission" date="2024-10" db="EMBL/GenBank/DDBJ databases">
        <authorList>
            <person name="Cho J.-C."/>
        </authorList>
    </citation>
    <scope>NUCLEOTIDE SEQUENCE [LARGE SCALE GENOMIC DNA]</scope>
    <source>
        <strain evidence="3 4">KCTC29696</strain>
    </source>
</reference>
<feature type="region of interest" description="Disordered" evidence="1">
    <location>
        <begin position="157"/>
        <end position="205"/>
    </location>
</feature>
<dbReference type="Proteomes" id="UP001607069">
    <property type="component" value="Unassembled WGS sequence"/>
</dbReference>
<dbReference type="EMBL" id="JBIHMK010000285">
    <property type="protein sequence ID" value="MFH0252225.1"/>
    <property type="molecule type" value="Genomic_DNA"/>
</dbReference>
<name>A0ABW7I2M8_9ACTN</name>
<feature type="non-terminal residue" evidence="3">
    <location>
        <position position="205"/>
    </location>
</feature>
<feature type="compositionally biased region" description="Pro residues" evidence="1">
    <location>
        <begin position="170"/>
        <end position="199"/>
    </location>
</feature>
<sequence>APVPASERQDPGSAYGGPRDDGSRAGGVGSSRDGSGVRVDVAGADGGEGRGAPSSGTEGPDGADEEGPPRGDTGTGPGRLTVEAQPSGDATLVTLVASGGSPVDWTASVDASWLRLDRTHGTLRPGESAAFTVTVDRSREPAGAWTARISIAPAKAVITLQGHGAEAPARPRPSEPPEPEPGPSEPPAPEPTPEPPSDTPPAESS</sequence>
<dbReference type="Gene3D" id="2.60.40.10">
    <property type="entry name" value="Immunoglobulins"/>
    <property type="match status" value="1"/>
</dbReference>
<accession>A0ABW7I2M8</accession>
<evidence type="ECO:0000313" key="3">
    <source>
        <dbReference type="EMBL" id="MFH0252225.1"/>
    </source>
</evidence>
<proteinExistence type="predicted"/>
<dbReference type="InterPro" id="IPR013783">
    <property type="entry name" value="Ig-like_fold"/>
</dbReference>
<evidence type="ECO:0000259" key="2">
    <source>
        <dbReference type="Pfam" id="PF19190"/>
    </source>
</evidence>
<feature type="compositionally biased region" description="Low complexity" evidence="1">
    <location>
        <begin position="30"/>
        <end position="43"/>
    </location>
</feature>
<dbReference type="InterPro" id="IPR024361">
    <property type="entry name" value="BACON"/>
</dbReference>
<feature type="non-terminal residue" evidence="3">
    <location>
        <position position="1"/>
    </location>
</feature>
<keyword evidence="4" id="KW-1185">Reference proteome</keyword>
<evidence type="ECO:0000313" key="4">
    <source>
        <dbReference type="Proteomes" id="UP001607069"/>
    </source>
</evidence>
<dbReference type="Pfam" id="PF19190">
    <property type="entry name" value="BACON_2"/>
    <property type="match status" value="1"/>
</dbReference>
<feature type="domain" description="BACON" evidence="2">
    <location>
        <begin position="77"/>
        <end position="145"/>
    </location>
</feature>
<organism evidence="3 4">
    <name type="scientific">Streptomyces chitinivorans</name>
    <dbReference type="NCBI Taxonomy" id="1257027"/>
    <lineage>
        <taxon>Bacteria</taxon>
        <taxon>Bacillati</taxon>
        <taxon>Actinomycetota</taxon>
        <taxon>Actinomycetes</taxon>
        <taxon>Kitasatosporales</taxon>
        <taxon>Streptomycetaceae</taxon>
        <taxon>Streptomyces</taxon>
    </lineage>
</organism>
<protein>
    <recommendedName>
        <fullName evidence="2">BACON domain-containing protein</fullName>
    </recommendedName>
</protein>
<gene>
    <name evidence="3" type="ORF">ACG5V6_29035</name>
</gene>